<organism evidence="3 4">
    <name type="scientific">Pseudomonas eucalypticola</name>
    <dbReference type="NCBI Taxonomy" id="2599595"/>
    <lineage>
        <taxon>Bacteria</taxon>
        <taxon>Pseudomonadati</taxon>
        <taxon>Pseudomonadota</taxon>
        <taxon>Gammaproteobacteria</taxon>
        <taxon>Pseudomonadales</taxon>
        <taxon>Pseudomonadaceae</taxon>
        <taxon>Pseudomonas</taxon>
    </lineage>
</organism>
<evidence type="ECO:0000313" key="4">
    <source>
        <dbReference type="Proteomes" id="UP000509568"/>
    </source>
</evidence>
<evidence type="ECO:0000256" key="1">
    <source>
        <dbReference type="SAM" id="MobiDB-lite"/>
    </source>
</evidence>
<dbReference type="EMBL" id="CP056030">
    <property type="protein sequence ID" value="QKZ04581.1"/>
    <property type="molecule type" value="Genomic_DNA"/>
</dbReference>
<evidence type="ECO:0000313" key="3">
    <source>
        <dbReference type="EMBL" id="QKZ04581.1"/>
    </source>
</evidence>
<dbReference type="Proteomes" id="UP000509568">
    <property type="component" value="Chromosome"/>
</dbReference>
<evidence type="ECO:0000256" key="2">
    <source>
        <dbReference type="SAM" id="SignalP"/>
    </source>
</evidence>
<dbReference type="RefSeq" id="WP_176570693.1">
    <property type="nucleotide sequence ID" value="NZ_CP056030.1"/>
</dbReference>
<sequence length="548" mass="59503">MNSLSRALWVAATLVATCTWGGMAHAVTGPEMAQLLNARYNSQADVCVIEFPAYFCSGVLLRGQPANHAAEFWQHEAVAQALGAESMAYVRKDLGPQQMSDPSGFVLANVLNAIGEGKPYTVLCAYPIAWPVPAERAPSGCGAPALRDDEPDLSSCSAAGVHDAQHWLAHYAGEDRDPARQCSFSTRTPQAFNAALQAHVEAAEAPERLTQIQVGNWAADEPARLAVQALYYDAARPGALLAAQRDQRDYHAATGDWLPVLRLDLTDAQHLPFGFDLREQLYVGYTVAADLNARYNDESSACRATHPAFQCNGVLIRSNEATTAFHAWDPSPASIRYNGVSFSYLRKDVGMTTLVFNRPYGFVFRELQAPTAHPVTLRCTYPYDAGTSAAPNDACTFKQKCEDLGVTTVDAWLSRYANSIHGSCAFPSTAAGFQLSIDVRKALPAHANLWNEIMIGAWPEGIPEQLPLEAFFYPRGSTGLAGAQFIQRDYYTVTGRFLPIIQMDLAAAAGQPVFTYDPTSQGVSTTQVHSQRFYGPPLAPNRGAASER</sequence>
<dbReference type="KEGG" id="pez:HWQ56_12625"/>
<name>A0A7D5D8V7_9PSED</name>
<keyword evidence="4" id="KW-1185">Reference proteome</keyword>
<feature type="region of interest" description="Disordered" evidence="1">
    <location>
        <begin position="525"/>
        <end position="548"/>
    </location>
</feature>
<keyword evidence="2" id="KW-0732">Signal</keyword>
<feature type="signal peptide" evidence="2">
    <location>
        <begin position="1"/>
        <end position="26"/>
    </location>
</feature>
<dbReference type="AlphaFoldDB" id="A0A7D5D8V7"/>
<gene>
    <name evidence="3" type="ORF">HWQ56_12625</name>
</gene>
<reference evidence="3 4" key="1">
    <citation type="submission" date="2020-06" db="EMBL/GenBank/DDBJ databases">
        <title>Pseudomonas eucalypticola sp. nov., an endophyte of Eucalyptus dunnii leaves with biocontrol ability of eucalyptus leaf blight.</title>
        <authorList>
            <person name="Liu Y."/>
            <person name="Song Z."/>
            <person name="Zeng H."/>
            <person name="Lu M."/>
            <person name="Wang X."/>
            <person name="Lian X."/>
            <person name="Zhang Q."/>
        </authorList>
    </citation>
    <scope>NUCLEOTIDE SEQUENCE [LARGE SCALE GENOMIC DNA]</scope>
    <source>
        <strain evidence="3 4">NP-1</strain>
    </source>
</reference>
<feature type="chain" id="PRO_5028826486" evidence="2">
    <location>
        <begin position="27"/>
        <end position="548"/>
    </location>
</feature>
<protein>
    <submittedName>
        <fullName evidence="3">Uncharacterized protein</fullName>
    </submittedName>
</protein>
<proteinExistence type="predicted"/>
<accession>A0A7D5D8V7</accession>